<accession>A0A3E0TQ39</accession>
<dbReference type="PANTHER" id="PTHR35564">
    <property type="match status" value="1"/>
</dbReference>
<evidence type="ECO:0000313" key="2">
    <source>
        <dbReference type="Proteomes" id="UP000256478"/>
    </source>
</evidence>
<dbReference type="InterPro" id="IPR010732">
    <property type="entry name" value="T6SS_TssG-like"/>
</dbReference>
<dbReference type="EMBL" id="QUOU01000001">
    <property type="protein sequence ID" value="REL26644.1"/>
    <property type="molecule type" value="Genomic_DNA"/>
</dbReference>
<name>A0A3E0TQ39_9GAMM</name>
<dbReference type="AlphaFoldDB" id="A0A3E0TQ39"/>
<dbReference type="Proteomes" id="UP000256478">
    <property type="component" value="Unassembled WGS sequence"/>
</dbReference>
<organism evidence="1 2">
    <name type="scientific">Thalassotalea euphylliae</name>
    <dbReference type="NCBI Taxonomy" id="1655234"/>
    <lineage>
        <taxon>Bacteria</taxon>
        <taxon>Pseudomonadati</taxon>
        <taxon>Pseudomonadota</taxon>
        <taxon>Gammaproteobacteria</taxon>
        <taxon>Alteromonadales</taxon>
        <taxon>Colwelliaceae</taxon>
        <taxon>Thalassotalea</taxon>
    </lineage>
</organism>
<comment type="caution">
    <text evidence="1">The sequence shown here is derived from an EMBL/GenBank/DDBJ whole genome shotgun (WGS) entry which is preliminary data.</text>
</comment>
<dbReference type="OrthoDB" id="1523296at2"/>
<dbReference type="PANTHER" id="PTHR35564:SF3">
    <property type="entry name" value="TYPE VI SECRETION SYSTEM BASEPLATE SUBUNIT TSSG"/>
    <property type="match status" value="1"/>
</dbReference>
<reference evidence="1 2" key="1">
    <citation type="submission" date="2018-08" db="EMBL/GenBank/DDBJ databases">
        <title>Thalassotalea euphylliae genome.</title>
        <authorList>
            <person name="Summers S."/>
            <person name="Rice S.A."/>
            <person name="Freckelton M.L."/>
            <person name="Nedved B.T."/>
            <person name="Hadfield M.G."/>
        </authorList>
    </citation>
    <scope>NUCLEOTIDE SEQUENCE [LARGE SCALE GENOMIC DNA]</scope>
    <source>
        <strain evidence="1 2">H1</strain>
    </source>
</reference>
<sequence length="337" mass="36743">MKIATYMEQPSWSKLSEKLLALHEKPWQFGLFRAINVLETEWAEAGELASGLSSRVFITPNKELGFPASEVKKANIVASHRGTIHLEVSYSGLYGADAAMPHYVLEQAAQDDVNGARTRAFLDIFNHQYYCLLYQAWKKSQLNIQGVGAEQYDGLLDAILSSSDINNEREVNTGVAGLKTTSASGLAKLLNDEFALSQITVDDASAHWQSIGQVSALGSANNSVLGESLILGDQVLVAGGKVIIDLGELAANEGTAFFPGQTQGDKLCQLLKKQLPVDLPWQCRVSVRHSEKKIQTIGEANIVLGIDSHIGNVTPKVTRQEFKDSQYKNRLSLARSA</sequence>
<dbReference type="Pfam" id="PF06996">
    <property type="entry name" value="T6SS_TssG"/>
    <property type="match status" value="1"/>
</dbReference>
<gene>
    <name evidence="1" type="primary">tssG</name>
    <name evidence="1" type="ORF">DXX93_08670</name>
</gene>
<proteinExistence type="predicted"/>
<evidence type="ECO:0000313" key="1">
    <source>
        <dbReference type="EMBL" id="REL26644.1"/>
    </source>
</evidence>
<dbReference type="RefSeq" id="WP_116007756.1">
    <property type="nucleotide sequence ID" value="NZ_QUOU01000001.1"/>
</dbReference>
<protein>
    <submittedName>
        <fullName evidence="1">Type VI secretion system baseplate subunit TssG</fullName>
    </submittedName>
</protein>
<dbReference type="NCBIfam" id="TIGR03347">
    <property type="entry name" value="VI_chp_1"/>
    <property type="match status" value="1"/>
</dbReference>